<reference evidence="2" key="2">
    <citation type="submission" date="2015-01" db="EMBL/GenBank/DDBJ databases">
        <title>Evolutionary Origins and Diversification of the Mycorrhizal Mutualists.</title>
        <authorList>
            <consortium name="DOE Joint Genome Institute"/>
            <consortium name="Mycorrhizal Genomics Consortium"/>
            <person name="Kohler A."/>
            <person name="Kuo A."/>
            <person name="Nagy L.G."/>
            <person name="Floudas D."/>
            <person name="Copeland A."/>
            <person name="Barry K.W."/>
            <person name="Cichocki N."/>
            <person name="Veneault-Fourrey C."/>
            <person name="LaButti K."/>
            <person name="Lindquist E.A."/>
            <person name="Lipzen A."/>
            <person name="Lundell T."/>
            <person name="Morin E."/>
            <person name="Murat C."/>
            <person name="Riley R."/>
            <person name="Ohm R."/>
            <person name="Sun H."/>
            <person name="Tunlid A."/>
            <person name="Henrissat B."/>
            <person name="Grigoriev I.V."/>
            <person name="Hibbett D.S."/>
            <person name="Martin F."/>
        </authorList>
    </citation>
    <scope>NUCLEOTIDE SEQUENCE [LARGE SCALE GENOMIC DNA]</scope>
    <source>
        <strain evidence="2">F 1598</strain>
    </source>
</reference>
<dbReference type="OrthoDB" id="65590at2759"/>
<dbReference type="EMBL" id="KN833109">
    <property type="protein sequence ID" value="KIM72750.1"/>
    <property type="molecule type" value="Genomic_DNA"/>
</dbReference>
<reference evidence="1 2" key="1">
    <citation type="submission" date="2014-04" db="EMBL/GenBank/DDBJ databases">
        <authorList>
            <consortium name="DOE Joint Genome Institute"/>
            <person name="Kuo A."/>
            <person name="Tarkka M."/>
            <person name="Buscot F."/>
            <person name="Kohler A."/>
            <person name="Nagy L.G."/>
            <person name="Floudas D."/>
            <person name="Copeland A."/>
            <person name="Barry K.W."/>
            <person name="Cichocki N."/>
            <person name="Veneault-Fourrey C."/>
            <person name="LaButti K."/>
            <person name="Lindquist E.A."/>
            <person name="Lipzen A."/>
            <person name="Lundell T."/>
            <person name="Morin E."/>
            <person name="Murat C."/>
            <person name="Sun H."/>
            <person name="Tunlid A."/>
            <person name="Henrissat B."/>
            <person name="Grigoriev I.V."/>
            <person name="Hibbett D.S."/>
            <person name="Martin F."/>
            <person name="Nordberg H.P."/>
            <person name="Cantor M.N."/>
            <person name="Hua S.X."/>
        </authorList>
    </citation>
    <scope>NUCLEOTIDE SEQUENCE [LARGE SCALE GENOMIC DNA]</scope>
    <source>
        <strain evidence="1 2">F 1598</strain>
    </source>
</reference>
<organism evidence="1 2">
    <name type="scientific">Piloderma croceum (strain F 1598)</name>
    <dbReference type="NCBI Taxonomy" id="765440"/>
    <lineage>
        <taxon>Eukaryota</taxon>
        <taxon>Fungi</taxon>
        <taxon>Dikarya</taxon>
        <taxon>Basidiomycota</taxon>
        <taxon>Agaricomycotina</taxon>
        <taxon>Agaricomycetes</taxon>
        <taxon>Agaricomycetidae</taxon>
        <taxon>Atheliales</taxon>
        <taxon>Atheliaceae</taxon>
        <taxon>Piloderma</taxon>
    </lineage>
</organism>
<evidence type="ECO:0000313" key="1">
    <source>
        <dbReference type="EMBL" id="KIM72750.1"/>
    </source>
</evidence>
<protein>
    <submittedName>
        <fullName evidence="1">Uncharacterized protein</fullName>
    </submittedName>
</protein>
<dbReference type="SUPFAM" id="SSF52540">
    <property type="entry name" value="P-loop containing nucleoside triphosphate hydrolases"/>
    <property type="match status" value="1"/>
</dbReference>
<evidence type="ECO:0000313" key="2">
    <source>
        <dbReference type="Proteomes" id="UP000054166"/>
    </source>
</evidence>
<proteinExistence type="predicted"/>
<keyword evidence="2" id="KW-1185">Reference proteome</keyword>
<dbReference type="Proteomes" id="UP000054166">
    <property type="component" value="Unassembled WGS sequence"/>
</dbReference>
<accession>A0A0C3EJE4</accession>
<sequence length="176" mass="20065">MQSTLGAWLAAVLDVPHVPLDEVYWQPGWQPAAQDEFRTAVKATMENNEKGWVIDGDYSQAHGDMILREATDIIWLDPPLILYFPRILIRTLRRLFSVQPPCSPGCTETWSEALSSKGILWWCLSNHWAVRKKYAERMRQYGTQNGGGMRRLQGSGSELKAWKEAVTEIVGRHLPD</sequence>
<name>A0A0C3EJE4_PILCF</name>
<dbReference type="HOGENOM" id="CLU_092618_1_1_1"/>
<dbReference type="PANTHER" id="PTHR37816">
    <property type="entry name" value="YALI0E33011P"/>
    <property type="match status" value="1"/>
</dbReference>
<dbReference type="AlphaFoldDB" id="A0A0C3EJE4"/>
<gene>
    <name evidence="1" type="ORF">PILCRDRAFT_737912</name>
</gene>
<dbReference type="InterPro" id="IPR027417">
    <property type="entry name" value="P-loop_NTPase"/>
</dbReference>
<dbReference type="PANTHER" id="PTHR37816:SF1">
    <property type="entry name" value="TOXIN"/>
    <property type="match status" value="1"/>
</dbReference>
<dbReference type="InterPro" id="IPR052922">
    <property type="entry name" value="Cytidylate_Kinase-2"/>
</dbReference>
<dbReference type="InParanoid" id="A0A0C3EJE4"/>